<dbReference type="InterPro" id="IPR032675">
    <property type="entry name" value="LRR_dom_sf"/>
</dbReference>
<sequence length="777" mass="88756">MIAPVYGEEIIVDSLENKKEVVKFTDSNLENVIRIAIAKPQGDIFPEELQSIKKLNAGGKDISSLKGIEYLVNLEELLLSENNIKDISPITGLKKLKYLNLWKNNISDITPLGNLTNLKSLDLDSNEISNVNALQGLNKLKALRLGSNKVTNINPLSTLNNLENLSLWSNKISDITPLRDIKSLTELRLAYNEIEDISPLVNLNNLHTINLNSNKIIDISPLGDLINLRKIYLMNNGINDIIPLSKLIQIERIRLDNNKITDIKGLANLKNLKLLTLSKNEISDITPLKGIQKLQYLDLKANEIVDINGIEGINDLLKLFLDENNIDNIDALKGKDKLIILTTSKNNINDISQLNSLKNLKYLDLSNNNIKNIDSLGMLTNLSSLDISNNIITNIDGVSNLTNLINLDLSNNRIFDVDSLERNTNLRTINLYNNYINDYSCLLTLKDLDIVKTIDYRENKDTVDISGKVLDLYNDEFKGVDTYVNLINLEAENNNFYTAVADKHGEFKIKGVFSGRYKIVFTKKGYKPLSMYKNIDLENNQINAKLLETSNTSWITRETERTIYNIREGMEISKEEISSQEKRLEEIEKFFNVKIDDKIKYYICNYPEEIYELAYGKKDFYGLGTYKSNTNSIYSIGKAFDYHETAHAVEHKFNPNYNIPLGEGLAVYFSSYKIGSPIVLNRHVDDLAVELMIKGELKDVKTLLKHFEGENDYISNASFVKYLIEEHLPQKFKDLFKVLPKEPSDKDIEKVFMEVYNKSVEEIQVEWLKYIQSKLNF</sequence>
<dbReference type="SUPFAM" id="SSF52058">
    <property type="entry name" value="L domain-like"/>
    <property type="match status" value="2"/>
</dbReference>
<dbReference type="InterPro" id="IPR003591">
    <property type="entry name" value="Leu-rich_rpt_typical-subtyp"/>
</dbReference>
<dbReference type="Pfam" id="PF12799">
    <property type="entry name" value="LRR_4"/>
    <property type="match status" value="5"/>
</dbReference>
<reference evidence="3 4" key="1">
    <citation type="submission" date="2017-02" db="EMBL/GenBank/DDBJ databases">
        <authorList>
            <person name="Peterson S.W."/>
        </authorList>
    </citation>
    <scope>NUCLEOTIDE SEQUENCE [LARGE SCALE GENOMIC DNA]</scope>
    <source>
        <strain evidence="3 4">M1</strain>
    </source>
</reference>
<organism evidence="3 4">
    <name type="scientific">Maledivibacter halophilus</name>
    <dbReference type="NCBI Taxonomy" id="36842"/>
    <lineage>
        <taxon>Bacteria</taxon>
        <taxon>Bacillati</taxon>
        <taxon>Bacillota</taxon>
        <taxon>Clostridia</taxon>
        <taxon>Peptostreptococcales</taxon>
        <taxon>Caminicellaceae</taxon>
        <taxon>Maledivibacter</taxon>
    </lineage>
</organism>
<dbReference type="Proteomes" id="UP000190285">
    <property type="component" value="Unassembled WGS sequence"/>
</dbReference>
<dbReference type="EMBL" id="FUZT01000001">
    <property type="protein sequence ID" value="SKC38379.1"/>
    <property type="molecule type" value="Genomic_DNA"/>
</dbReference>
<dbReference type="SUPFAM" id="SSF49452">
    <property type="entry name" value="Starch-binding domain-like"/>
    <property type="match status" value="1"/>
</dbReference>
<keyword evidence="4" id="KW-1185">Reference proteome</keyword>
<dbReference type="SMART" id="SM00365">
    <property type="entry name" value="LRR_SD22"/>
    <property type="match status" value="13"/>
</dbReference>
<dbReference type="GO" id="GO:0030246">
    <property type="term" value="F:carbohydrate binding"/>
    <property type="evidence" value="ECO:0007669"/>
    <property type="project" value="InterPro"/>
</dbReference>
<keyword evidence="2" id="KW-0677">Repeat</keyword>
<evidence type="ECO:0000313" key="3">
    <source>
        <dbReference type="EMBL" id="SKC38379.1"/>
    </source>
</evidence>
<dbReference type="Pfam" id="PF07723">
    <property type="entry name" value="LRR_2"/>
    <property type="match status" value="1"/>
</dbReference>
<accession>A0A1T5IGW8</accession>
<dbReference type="PRINTS" id="PR00019">
    <property type="entry name" value="LEURICHRPT"/>
</dbReference>
<protein>
    <submittedName>
        <fullName evidence="3">Leucine Rich repeat-containing protein</fullName>
    </submittedName>
</protein>
<dbReference type="STRING" id="36842.SAMN02194393_00367"/>
<evidence type="ECO:0000313" key="4">
    <source>
        <dbReference type="Proteomes" id="UP000190285"/>
    </source>
</evidence>
<dbReference type="Gene3D" id="2.60.40.1120">
    <property type="entry name" value="Carboxypeptidase-like, regulatory domain"/>
    <property type="match status" value="1"/>
</dbReference>
<dbReference type="AlphaFoldDB" id="A0A1T5IGW8"/>
<evidence type="ECO:0000256" key="2">
    <source>
        <dbReference type="ARBA" id="ARBA00022737"/>
    </source>
</evidence>
<name>A0A1T5IGW8_9FIRM</name>
<gene>
    <name evidence="3" type="ORF">SAMN02194393_00367</name>
</gene>
<proteinExistence type="predicted"/>
<dbReference type="SMART" id="SM00369">
    <property type="entry name" value="LRR_TYP"/>
    <property type="match status" value="7"/>
</dbReference>
<dbReference type="InterPro" id="IPR001611">
    <property type="entry name" value="Leu-rich_rpt"/>
</dbReference>
<dbReference type="InterPro" id="IPR013101">
    <property type="entry name" value="LRR_PRU1-like"/>
</dbReference>
<dbReference type="GO" id="GO:0035591">
    <property type="term" value="F:signaling adaptor activity"/>
    <property type="evidence" value="ECO:0007669"/>
    <property type="project" value="TreeGrafter"/>
</dbReference>
<dbReference type="PANTHER" id="PTHR47566">
    <property type="match status" value="1"/>
</dbReference>
<dbReference type="InterPro" id="IPR025875">
    <property type="entry name" value="Leu-rich_rpt_4"/>
</dbReference>
<dbReference type="PROSITE" id="PS51450">
    <property type="entry name" value="LRR"/>
    <property type="match status" value="16"/>
</dbReference>
<dbReference type="InterPro" id="IPR052574">
    <property type="entry name" value="CDIRP"/>
</dbReference>
<dbReference type="Gene3D" id="3.80.10.10">
    <property type="entry name" value="Ribonuclease Inhibitor"/>
    <property type="match status" value="3"/>
</dbReference>
<dbReference type="InterPro" id="IPR013784">
    <property type="entry name" value="Carb-bd-like_fold"/>
</dbReference>
<evidence type="ECO:0000256" key="1">
    <source>
        <dbReference type="ARBA" id="ARBA00022614"/>
    </source>
</evidence>
<keyword evidence="1" id="KW-0433">Leucine-rich repeat</keyword>
<dbReference type="PANTHER" id="PTHR47566:SF1">
    <property type="entry name" value="PROTEIN NUD1"/>
    <property type="match status" value="1"/>
</dbReference>